<dbReference type="AlphaFoldDB" id="Q69MV9"/>
<organism evidence="1 2">
    <name type="scientific">Oryza sativa subsp. japonica</name>
    <name type="common">Rice</name>
    <dbReference type="NCBI Taxonomy" id="39947"/>
    <lineage>
        <taxon>Eukaryota</taxon>
        <taxon>Viridiplantae</taxon>
        <taxon>Streptophyta</taxon>
        <taxon>Embryophyta</taxon>
        <taxon>Tracheophyta</taxon>
        <taxon>Spermatophyta</taxon>
        <taxon>Magnoliopsida</taxon>
        <taxon>Liliopsida</taxon>
        <taxon>Poales</taxon>
        <taxon>Poaceae</taxon>
        <taxon>BOP clade</taxon>
        <taxon>Oryzoideae</taxon>
        <taxon>Oryzeae</taxon>
        <taxon>Oryzinae</taxon>
        <taxon>Oryza</taxon>
        <taxon>Oryza sativa</taxon>
    </lineage>
</organism>
<dbReference type="EMBL" id="AP005732">
    <property type="protein sequence ID" value="BAD36316.1"/>
    <property type="molecule type" value="Genomic_DNA"/>
</dbReference>
<protein>
    <submittedName>
        <fullName evidence="1">Uncharacterized protein</fullName>
    </submittedName>
</protein>
<dbReference type="Proteomes" id="UP000000763">
    <property type="component" value="Chromosome 9"/>
</dbReference>
<proteinExistence type="predicted"/>
<gene>
    <name evidence="1" type="primary">OSJNBb0014M19.22</name>
</gene>
<sequence>MEARSSTGSPTWAFSSLMGNVPFAPGQPKMKGHPHRIVTRKKRAAATWKLCPWPCCPASGLFDQMPRRRWNTLCSADAALATKLVALLGRLSSPVSAVDKAPDPSSAPLISIGRLADIDAATPNVIYHELLFKILKAWTATATATRKTCHGVGAAPQTLKIDFTVRDEKGGVNEQIRRKDATRSRCMMAINSTGTN</sequence>
<accession>Q69MV9</accession>
<name>Q69MV9_ORYSJ</name>
<evidence type="ECO:0000313" key="2">
    <source>
        <dbReference type="Proteomes" id="UP000000763"/>
    </source>
</evidence>
<reference evidence="2" key="1">
    <citation type="journal article" date="2005" name="Nature">
        <title>The map-based sequence of the rice genome.</title>
        <authorList>
            <consortium name="International rice genome sequencing project (IRGSP)"/>
            <person name="Matsumoto T."/>
            <person name="Wu J."/>
            <person name="Kanamori H."/>
            <person name="Katayose Y."/>
            <person name="Fujisawa M."/>
            <person name="Namiki N."/>
            <person name="Mizuno H."/>
            <person name="Yamamoto K."/>
            <person name="Antonio B.A."/>
            <person name="Baba T."/>
            <person name="Sakata K."/>
            <person name="Nagamura Y."/>
            <person name="Aoki H."/>
            <person name="Arikawa K."/>
            <person name="Arita K."/>
            <person name="Bito T."/>
            <person name="Chiden Y."/>
            <person name="Fujitsuka N."/>
            <person name="Fukunaka R."/>
            <person name="Hamada M."/>
            <person name="Harada C."/>
            <person name="Hayashi A."/>
            <person name="Hijishita S."/>
            <person name="Honda M."/>
            <person name="Hosokawa S."/>
            <person name="Ichikawa Y."/>
            <person name="Idonuma A."/>
            <person name="Iijima M."/>
            <person name="Ikeda M."/>
            <person name="Ikeno M."/>
            <person name="Ito K."/>
            <person name="Ito S."/>
            <person name="Ito T."/>
            <person name="Ito Y."/>
            <person name="Ito Y."/>
            <person name="Iwabuchi A."/>
            <person name="Kamiya K."/>
            <person name="Karasawa W."/>
            <person name="Kurita K."/>
            <person name="Katagiri S."/>
            <person name="Kikuta A."/>
            <person name="Kobayashi H."/>
            <person name="Kobayashi N."/>
            <person name="Machita K."/>
            <person name="Maehara T."/>
            <person name="Masukawa M."/>
            <person name="Mizubayashi T."/>
            <person name="Mukai Y."/>
            <person name="Nagasaki H."/>
            <person name="Nagata Y."/>
            <person name="Naito S."/>
            <person name="Nakashima M."/>
            <person name="Nakama Y."/>
            <person name="Nakamichi Y."/>
            <person name="Nakamura M."/>
            <person name="Meguro A."/>
            <person name="Negishi M."/>
            <person name="Ohta I."/>
            <person name="Ohta T."/>
            <person name="Okamoto M."/>
            <person name="Ono N."/>
            <person name="Saji S."/>
            <person name="Sakaguchi M."/>
            <person name="Sakai K."/>
            <person name="Shibata M."/>
            <person name="Shimokawa T."/>
            <person name="Song J."/>
            <person name="Takazaki Y."/>
            <person name="Terasawa K."/>
            <person name="Tsugane M."/>
            <person name="Tsuji K."/>
            <person name="Ueda S."/>
            <person name="Waki K."/>
            <person name="Yamagata H."/>
            <person name="Yamamoto M."/>
            <person name="Yamamoto S."/>
            <person name="Yamane H."/>
            <person name="Yoshiki S."/>
            <person name="Yoshihara R."/>
            <person name="Yukawa K."/>
            <person name="Zhong H."/>
            <person name="Yano M."/>
            <person name="Yuan Q."/>
            <person name="Ouyang S."/>
            <person name="Liu J."/>
            <person name="Jones K.M."/>
            <person name="Gansberger K."/>
            <person name="Moffat K."/>
            <person name="Hill J."/>
            <person name="Bera J."/>
            <person name="Fadrosh D."/>
            <person name="Jin S."/>
            <person name="Johri S."/>
            <person name="Kim M."/>
            <person name="Overton L."/>
            <person name="Reardon M."/>
            <person name="Tsitrin T."/>
            <person name="Vuong H."/>
            <person name="Weaver B."/>
            <person name="Ciecko A."/>
            <person name="Tallon L."/>
            <person name="Jackson J."/>
            <person name="Pai G."/>
            <person name="Aken S.V."/>
            <person name="Utterback T."/>
            <person name="Reidmuller S."/>
            <person name="Feldblyum T."/>
            <person name="Hsiao J."/>
            <person name="Zismann V."/>
            <person name="Iobst S."/>
            <person name="de Vazeille A.R."/>
            <person name="Buell C.R."/>
            <person name="Ying K."/>
            <person name="Li Y."/>
            <person name="Lu T."/>
            <person name="Huang Y."/>
            <person name="Zhao Q."/>
            <person name="Feng Q."/>
            <person name="Zhang L."/>
            <person name="Zhu J."/>
            <person name="Weng Q."/>
            <person name="Mu J."/>
            <person name="Lu Y."/>
            <person name="Fan D."/>
            <person name="Liu Y."/>
            <person name="Guan J."/>
            <person name="Zhang Y."/>
            <person name="Yu S."/>
            <person name="Liu X."/>
            <person name="Zhang Y."/>
            <person name="Hong G."/>
            <person name="Han B."/>
            <person name="Choisne N."/>
            <person name="Demange N."/>
            <person name="Orjeda G."/>
            <person name="Samain S."/>
            <person name="Cattolico L."/>
            <person name="Pelletier E."/>
            <person name="Couloux A."/>
            <person name="Segurens B."/>
            <person name="Wincker P."/>
            <person name="D'Hont A."/>
            <person name="Scarpelli C."/>
            <person name="Weissenbach J."/>
            <person name="Salanoubat M."/>
            <person name="Quetier F."/>
            <person name="Yu Y."/>
            <person name="Kim H.R."/>
            <person name="Rambo T."/>
            <person name="Currie J."/>
            <person name="Collura K."/>
            <person name="Luo M."/>
            <person name="Yang T."/>
            <person name="Ammiraju J.S.S."/>
            <person name="Engler F."/>
            <person name="Soderlund C."/>
            <person name="Wing R.A."/>
            <person name="Palmer L.E."/>
            <person name="de la Bastide M."/>
            <person name="Spiegel L."/>
            <person name="Nascimento L."/>
            <person name="Zutavern T."/>
            <person name="O'Shaughnessy A."/>
            <person name="Dike S."/>
            <person name="Dedhia N."/>
            <person name="Preston R."/>
            <person name="Balija V."/>
            <person name="McCombie W.R."/>
            <person name="Chow T."/>
            <person name="Chen H."/>
            <person name="Chung M."/>
            <person name="Chen C."/>
            <person name="Shaw J."/>
            <person name="Wu H."/>
            <person name="Hsiao K."/>
            <person name="Chao Y."/>
            <person name="Chu M."/>
            <person name="Cheng C."/>
            <person name="Hour A."/>
            <person name="Lee P."/>
            <person name="Lin S."/>
            <person name="Lin Y."/>
            <person name="Liou J."/>
            <person name="Liu S."/>
            <person name="Hsing Y."/>
            <person name="Raghuvanshi S."/>
            <person name="Mohanty A."/>
            <person name="Bharti A.K."/>
            <person name="Gaur A."/>
            <person name="Gupta V."/>
            <person name="Kumar D."/>
            <person name="Ravi V."/>
            <person name="Vij S."/>
            <person name="Kapur A."/>
            <person name="Khurana P."/>
            <person name="Khurana P."/>
            <person name="Khurana J.P."/>
            <person name="Tyagi A.K."/>
            <person name="Gaikwad K."/>
            <person name="Singh A."/>
            <person name="Dalal V."/>
            <person name="Srivastava S."/>
            <person name="Dixit A."/>
            <person name="Pal A.K."/>
            <person name="Ghazi I.A."/>
            <person name="Yadav M."/>
            <person name="Pandit A."/>
            <person name="Bhargava A."/>
            <person name="Sureshbabu K."/>
            <person name="Batra K."/>
            <person name="Sharma T.R."/>
            <person name="Mohapatra T."/>
            <person name="Singh N.K."/>
            <person name="Messing J."/>
            <person name="Nelson A.B."/>
            <person name="Fuks G."/>
            <person name="Kavchok S."/>
            <person name="Keizer G."/>
            <person name="Linton E."/>
            <person name="Llaca V."/>
            <person name="Song R."/>
            <person name="Tanyolac B."/>
            <person name="Young S."/>
            <person name="Ho-Il K."/>
            <person name="Hahn J.H."/>
            <person name="Sangsakoo G."/>
            <person name="Vanavichit A."/>
            <person name="de Mattos Luiz.A.T."/>
            <person name="Zimmer P.D."/>
            <person name="Malone G."/>
            <person name="Dellagostin O."/>
            <person name="de Oliveira A.C."/>
            <person name="Bevan M."/>
            <person name="Bancroft I."/>
            <person name="Minx P."/>
            <person name="Cordum H."/>
            <person name="Wilson R."/>
            <person name="Cheng Z."/>
            <person name="Jin W."/>
            <person name="Jiang J."/>
            <person name="Leong S.A."/>
            <person name="Iwama H."/>
            <person name="Gojobori T."/>
            <person name="Itoh T."/>
            <person name="Niimura Y."/>
            <person name="Fujii Y."/>
            <person name="Habara T."/>
            <person name="Sakai H."/>
            <person name="Sato Y."/>
            <person name="Wilson G."/>
            <person name="Kumar K."/>
            <person name="McCouch S."/>
            <person name="Juretic N."/>
            <person name="Hoen D."/>
            <person name="Wright S."/>
            <person name="Bruskiewich R."/>
            <person name="Bureau T."/>
            <person name="Miyao A."/>
            <person name="Hirochika H."/>
            <person name="Nishikawa T."/>
            <person name="Kadowaki K."/>
            <person name="Sugiura M."/>
            <person name="Burr B."/>
            <person name="Sasaki T."/>
        </authorList>
    </citation>
    <scope>NUCLEOTIDE SEQUENCE [LARGE SCALE GENOMIC DNA]</scope>
    <source>
        <strain evidence="2">cv. Nipponbare</strain>
    </source>
</reference>
<reference evidence="2" key="2">
    <citation type="journal article" date="2008" name="Nucleic Acids Res.">
        <title>The rice annotation project database (RAP-DB): 2008 update.</title>
        <authorList>
            <consortium name="The rice annotation project (RAP)"/>
        </authorList>
    </citation>
    <scope>GENOME REANNOTATION</scope>
    <source>
        <strain evidence="2">cv. Nipponbare</strain>
    </source>
</reference>
<evidence type="ECO:0000313" key="1">
    <source>
        <dbReference type="EMBL" id="BAD36316.1"/>
    </source>
</evidence>